<keyword evidence="2 7" id="KW-0808">Transferase</keyword>
<gene>
    <name evidence="7" type="primary">cysD</name>
    <name evidence="10" type="ORF">QWE_20783</name>
</gene>
<feature type="region of interest" description="Disordered" evidence="8">
    <location>
        <begin position="311"/>
        <end position="330"/>
    </location>
</feature>
<evidence type="ECO:0000256" key="3">
    <source>
        <dbReference type="ARBA" id="ARBA00022695"/>
    </source>
</evidence>
<dbReference type="NCBIfam" id="NF003587">
    <property type="entry name" value="PRK05253.1"/>
    <property type="match status" value="1"/>
</dbReference>
<dbReference type="FunFam" id="3.40.50.620:FF:000002">
    <property type="entry name" value="Sulfate adenylyltransferase subunit 2"/>
    <property type="match status" value="1"/>
</dbReference>
<dbReference type="NCBIfam" id="TIGR02039">
    <property type="entry name" value="CysD"/>
    <property type="match status" value="1"/>
</dbReference>
<dbReference type="HAMAP" id="MF_00064">
    <property type="entry name" value="Sulf_adenylyltr_sub2"/>
    <property type="match status" value="1"/>
</dbReference>
<dbReference type="SUPFAM" id="SSF52402">
    <property type="entry name" value="Adenine nucleotide alpha hydrolases-like"/>
    <property type="match status" value="1"/>
</dbReference>
<keyword evidence="5 7" id="KW-0067">ATP-binding</keyword>
<comment type="caution">
    <text evidence="10">The sequence shown here is derived from an EMBL/GenBank/DDBJ whole genome shotgun (WGS) entry which is preliminary data.</text>
</comment>
<dbReference type="GO" id="GO:0004781">
    <property type="term" value="F:sulfate adenylyltransferase (ATP) activity"/>
    <property type="evidence" value="ECO:0007669"/>
    <property type="project" value="UniProtKB-UniRule"/>
</dbReference>
<dbReference type="eggNOG" id="COG0175">
    <property type="taxonomic scope" value="Bacteria"/>
</dbReference>
<comment type="subunit">
    <text evidence="7">Heterodimer composed of CysD, the smaller subunit, and CysN.</text>
</comment>
<dbReference type="InterPro" id="IPR014729">
    <property type="entry name" value="Rossmann-like_a/b/a_fold"/>
</dbReference>
<comment type="pathway">
    <text evidence="7">Sulfur metabolism; hydrogen sulfide biosynthesis; sulfite from sulfate: step 1/3.</text>
</comment>
<dbReference type="PIRSF" id="PIRSF002936">
    <property type="entry name" value="CysDAde_trans"/>
    <property type="match status" value="1"/>
</dbReference>
<dbReference type="GO" id="GO:0005524">
    <property type="term" value="F:ATP binding"/>
    <property type="evidence" value="ECO:0007669"/>
    <property type="project" value="UniProtKB-KW"/>
</dbReference>
<evidence type="ECO:0000313" key="11">
    <source>
        <dbReference type="Proteomes" id="UP000007123"/>
    </source>
</evidence>
<dbReference type="PANTHER" id="PTHR43196">
    <property type="entry name" value="SULFATE ADENYLYLTRANSFERASE SUBUNIT 2"/>
    <property type="match status" value="1"/>
</dbReference>
<dbReference type="InterPro" id="IPR002500">
    <property type="entry name" value="PAPS_reduct_dom"/>
</dbReference>
<evidence type="ECO:0000256" key="2">
    <source>
        <dbReference type="ARBA" id="ARBA00022679"/>
    </source>
</evidence>
<evidence type="ECO:0000259" key="9">
    <source>
        <dbReference type="Pfam" id="PF01507"/>
    </source>
</evidence>
<dbReference type="PANTHER" id="PTHR43196:SF1">
    <property type="entry name" value="SULFATE ADENYLYLTRANSFERASE SUBUNIT 2"/>
    <property type="match status" value="1"/>
</dbReference>
<feature type="domain" description="Phosphoadenosine phosphosulphate reductase" evidence="9">
    <location>
        <begin position="58"/>
        <end position="284"/>
    </location>
</feature>
<dbReference type="GO" id="GO:0000103">
    <property type="term" value="P:sulfate assimilation"/>
    <property type="evidence" value="ECO:0007669"/>
    <property type="project" value="UniProtKB-UniRule"/>
</dbReference>
<reference evidence="10 11" key="1">
    <citation type="journal article" date="2012" name="J. Bacteriol.">
        <title>Draft Genome Sequence of Agrobacterium albertimagni Strain AOL15.</title>
        <authorList>
            <person name="Trimble W.L."/>
            <person name="Phung le T."/>
            <person name="Meyer F."/>
            <person name="Gilbert J.A."/>
            <person name="Silver S."/>
        </authorList>
    </citation>
    <scope>NUCLEOTIDE SEQUENCE [LARGE SCALE GENOMIC DNA]</scope>
    <source>
        <strain evidence="10 11">AOL15</strain>
    </source>
</reference>
<dbReference type="UniPathway" id="UPA00140">
    <property type="reaction ID" value="UER00204"/>
</dbReference>
<keyword evidence="11" id="KW-1185">Reference proteome</keyword>
<feature type="compositionally biased region" description="Basic and acidic residues" evidence="8">
    <location>
        <begin position="16"/>
        <end position="33"/>
    </location>
</feature>
<keyword evidence="4 7" id="KW-0547">Nucleotide-binding</keyword>
<dbReference type="InterPro" id="IPR011784">
    <property type="entry name" value="SO4_adenylTrfase_ssu"/>
</dbReference>
<organism evidence="10 11">
    <name type="scientific">Agrobacterium albertimagni AOL15</name>
    <dbReference type="NCBI Taxonomy" id="1156935"/>
    <lineage>
        <taxon>Bacteria</taxon>
        <taxon>Pseudomonadati</taxon>
        <taxon>Pseudomonadota</taxon>
        <taxon>Alphaproteobacteria</taxon>
        <taxon>Hyphomicrobiales</taxon>
        <taxon>Rhizobiaceae</taxon>
        <taxon>Rhizobium/Agrobacterium group</taxon>
        <taxon>Agrobacterium</taxon>
    </lineage>
</organism>
<dbReference type="AlphaFoldDB" id="K2QRI5"/>
<sequence>MRAKAQGKKKKTMHTHTSEFDPHSRDPITKPPLDPHLKALENEAIYIFREVAAEFEKPVMLYSIGKDSSVLLHLARKAFFPGRVPFPLLHIDTGWKFPEMIAFRDATAEKFDLDLIVHTNPRGKTEGIGPFSHGSSYHTDVMKTEALRQALDAGKYDAAFGGARRDEEASRAKERIYSFRTPDHKWDPRNQRPELWNIYNGMIRRGESVRAFPLSNWTEVDIWRYIQAENIELPPLYYAKRQKYVERDGMLMWAEDPRFEALPGEEIQEGMLRFRTLGCWPLTGGIRSHATTLDEVIAELEIATVSERQGRAIDRDQAGSMEKKKREGYF</sequence>
<dbReference type="Pfam" id="PF01507">
    <property type="entry name" value="PAPS_reduct"/>
    <property type="match status" value="1"/>
</dbReference>
<evidence type="ECO:0000313" key="10">
    <source>
        <dbReference type="EMBL" id="EKF57647.1"/>
    </source>
</evidence>
<protein>
    <recommendedName>
        <fullName evidence="7">Sulfate adenylyltransferase subunit 2</fullName>
        <ecNumber evidence="7">2.7.7.4</ecNumber>
    </recommendedName>
    <alternativeName>
        <fullName evidence="7">ATP-sulfurylase small subunit</fullName>
    </alternativeName>
    <alternativeName>
        <fullName evidence="7">Sulfate adenylate transferase</fullName>
        <shortName evidence="7">SAT</shortName>
    </alternativeName>
</protein>
<dbReference type="STRING" id="1156935.QWE_20783"/>
<dbReference type="EMBL" id="ALJF01000018">
    <property type="protein sequence ID" value="EKF57647.1"/>
    <property type="molecule type" value="Genomic_DNA"/>
</dbReference>
<dbReference type="PATRIC" id="fig|1156935.5.peg.4230"/>
<name>K2QRI5_9HYPH</name>
<evidence type="ECO:0000256" key="8">
    <source>
        <dbReference type="SAM" id="MobiDB-lite"/>
    </source>
</evidence>
<dbReference type="EC" id="2.7.7.4" evidence="7"/>
<feature type="region of interest" description="Disordered" evidence="8">
    <location>
        <begin position="1"/>
        <end position="33"/>
    </location>
</feature>
<accession>K2QRI5</accession>
<dbReference type="NCBIfam" id="NF009214">
    <property type="entry name" value="PRK12563.1"/>
    <property type="match status" value="1"/>
</dbReference>
<evidence type="ECO:0000256" key="5">
    <source>
        <dbReference type="ARBA" id="ARBA00022840"/>
    </source>
</evidence>
<proteinExistence type="inferred from homology"/>
<dbReference type="InterPro" id="IPR050128">
    <property type="entry name" value="Sulfate_adenylyltrnsfr_sub2"/>
</dbReference>
<evidence type="ECO:0000256" key="1">
    <source>
        <dbReference type="ARBA" id="ARBA00008885"/>
    </source>
</evidence>
<evidence type="ECO:0000256" key="4">
    <source>
        <dbReference type="ARBA" id="ARBA00022741"/>
    </source>
</evidence>
<evidence type="ECO:0000256" key="6">
    <source>
        <dbReference type="ARBA" id="ARBA00049370"/>
    </source>
</evidence>
<comment type="function">
    <text evidence="7">With CysN forms the ATP sulfurylase (ATPS) that catalyzes the adenylation of sulfate producing adenosine 5'-phosphosulfate (APS) and diphosphate, the first enzymatic step in sulfur assimilation pathway. APS synthesis involves the formation of a high-energy phosphoric-sulfuric acid anhydride bond driven by GTP hydrolysis by CysN coupled to ATP hydrolysis by CysD.</text>
</comment>
<evidence type="ECO:0000256" key="7">
    <source>
        <dbReference type="HAMAP-Rule" id="MF_00064"/>
    </source>
</evidence>
<dbReference type="Proteomes" id="UP000007123">
    <property type="component" value="Unassembled WGS sequence"/>
</dbReference>
<dbReference type="Gene3D" id="3.40.50.620">
    <property type="entry name" value="HUPs"/>
    <property type="match status" value="1"/>
</dbReference>
<keyword evidence="3 7" id="KW-0548">Nucleotidyltransferase</keyword>
<comment type="similarity">
    <text evidence="1 7">Belongs to the PAPS reductase family. CysD subfamily.</text>
</comment>
<feature type="compositionally biased region" description="Basic residues" evidence="8">
    <location>
        <begin position="1"/>
        <end position="14"/>
    </location>
</feature>
<dbReference type="GO" id="GO:0070814">
    <property type="term" value="P:hydrogen sulfide biosynthetic process"/>
    <property type="evidence" value="ECO:0007669"/>
    <property type="project" value="UniProtKB-UniRule"/>
</dbReference>
<comment type="catalytic activity">
    <reaction evidence="6 7">
        <text>sulfate + ATP + H(+) = adenosine 5'-phosphosulfate + diphosphate</text>
        <dbReference type="Rhea" id="RHEA:18133"/>
        <dbReference type="ChEBI" id="CHEBI:15378"/>
        <dbReference type="ChEBI" id="CHEBI:16189"/>
        <dbReference type="ChEBI" id="CHEBI:30616"/>
        <dbReference type="ChEBI" id="CHEBI:33019"/>
        <dbReference type="ChEBI" id="CHEBI:58243"/>
        <dbReference type="EC" id="2.7.7.4"/>
    </reaction>
</comment>